<gene>
    <name evidence="4" type="ORF">SISNIDRAFT_450538</name>
</gene>
<dbReference type="AlphaFoldDB" id="A0A164YCR0"/>
<dbReference type="STRING" id="1314777.A0A164YCR0"/>
<evidence type="ECO:0000313" key="4">
    <source>
        <dbReference type="EMBL" id="KZS96796.1"/>
    </source>
</evidence>
<dbReference type="Pfam" id="PF21057">
    <property type="entry name" value="Hikeshi-like_C"/>
    <property type="match status" value="1"/>
</dbReference>
<evidence type="ECO:0000259" key="2">
    <source>
        <dbReference type="Pfam" id="PF05603"/>
    </source>
</evidence>
<dbReference type="GO" id="GO:0005829">
    <property type="term" value="C:cytosol"/>
    <property type="evidence" value="ECO:0007669"/>
    <property type="project" value="TreeGrafter"/>
</dbReference>
<dbReference type="Pfam" id="PF05603">
    <property type="entry name" value="Hikeshi-like_N"/>
    <property type="match status" value="1"/>
</dbReference>
<dbReference type="InterPro" id="IPR031318">
    <property type="entry name" value="OPI10"/>
</dbReference>
<evidence type="ECO:0000313" key="5">
    <source>
        <dbReference type="Proteomes" id="UP000076722"/>
    </source>
</evidence>
<dbReference type="EMBL" id="KV419398">
    <property type="protein sequence ID" value="KZS96796.1"/>
    <property type="molecule type" value="Genomic_DNA"/>
</dbReference>
<dbReference type="GO" id="GO:0006606">
    <property type="term" value="P:protein import into nucleus"/>
    <property type="evidence" value="ECO:0007669"/>
    <property type="project" value="TreeGrafter"/>
</dbReference>
<evidence type="ECO:0000256" key="1">
    <source>
        <dbReference type="ARBA" id="ARBA00006623"/>
    </source>
</evidence>
<dbReference type="PANTHER" id="PTHR12925">
    <property type="entry name" value="HIKESHI FAMILY MEMBER"/>
    <property type="match status" value="1"/>
</dbReference>
<feature type="domain" description="Hikeshi-like N-terminal" evidence="2">
    <location>
        <begin position="6"/>
        <end position="122"/>
    </location>
</feature>
<dbReference type="OrthoDB" id="10248398at2759"/>
<dbReference type="GO" id="GO:0061608">
    <property type="term" value="F:nuclear import signal receptor activity"/>
    <property type="evidence" value="ECO:0007669"/>
    <property type="project" value="TreeGrafter"/>
</dbReference>
<reference evidence="4 5" key="1">
    <citation type="journal article" date="2016" name="Mol. Biol. Evol.">
        <title>Comparative Genomics of Early-Diverging Mushroom-Forming Fungi Provides Insights into the Origins of Lignocellulose Decay Capabilities.</title>
        <authorList>
            <person name="Nagy L.G."/>
            <person name="Riley R."/>
            <person name="Tritt A."/>
            <person name="Adam C."/>
            <person name="Daum C."/>
            <person name="Floudas D."/>
            <person name="Sun H."/>
            <person name="Yadav J.S."/>
            <person name="Pangilinan J."/>
            <person name="Larsson K.H."/>
            <person name="Matsuura K."/>
            <person name="Barry K."/>
            <person name="Labutti K."/>
            <person name="Kuo R."/>
            <person name="Ohm R.A."/>
            <person name="Bhattacharya S.S."/>
            <person name="Shirouzu T."/>
            <person name="Yoshinaga Y."/>
            <person name="Martin F.M."/>
            <person name="Grigoriev I.V."/>
            <person name="Hibbett D.S."/>
        </authorList>
    </citation>
    <scope>NUCLEOTIDE SEQUENCE [LARGE SCALE GENOMIC DNA]</scope>
    <source>
        <strain evidence="4 5">HHB9708</strain>
    </source>
</reference>
<dbReference type="Proteomes" id="UP000076722">
    <property type="component" value="Unassembled WGS sequence"/>
</dbReference>
<name>A0A164YCR0_9AGAM</name>
<accession>A0A164YCR0</accession>
<dbReference type="GO" id="GO:0005634">
    <property type="term" value="C:nucleus"/>
    <property type="evidence" value="ECO:0007669"/>
    <property type="project" value="TreeGrafter"/>
</dbReference>
<dbReference type="InterPro" id="IPR008493">
    <property type="entry name" value="Hikeshi-like_N"/>
</dbReference>
<keyword evidence="5" id="KW-1185">Reference proteome</keyword>
<protein>
    <submittedName>
        <fullName evidence="4">DUF775-domain-containing protein</fullName>
    </submittedName>
</protein>
<evidence type="ECO:0000259" key="3">
    <source>
        <dbReference type="Pfam" id="PF21057"/>
    </source>
</evidence>
<feature type="domain" description="Hikeshi-like C-terminal" evidence="3">
    <location>
        <begin position="131"/>
        <end position="189"/>
    </location>
</feature>
<proteinExistence type="inferred from homology"/>
<organism evidence="4 5">
    <name type="scientific">Sistotremastrum niveocremeum HHB9708</name>
    <dbReference type="NCBI Taxonomy" id="1314777"/>
    <lineage>
        <taxon>Eukaryota</taxon>
        <taxon>Fungi</taxon>
        <taxon>Dikarya</taxon>
        <taxon>Basidiomycota</taxon>
        <taxon>Agaricomycotina</taxon>
        <taxon>Agaricomycetes</taxon>
        <taxon>Sistotremastrales</taxon>
        <taxon>Sistotremastraceae</taxon>
        <taxon>Sertulicium</taxon>
        <taxon>Sertulicium niveocremeum</taxon>
    </lineage>
</organism>
<dbReference type="InterPro" id="IPR048364">
    <property type="entry name" value="Hikeshi-like_C"/>
</dbReference>
<sequence length="190" mass="20720">MFGCLVASRLPQTNLQQVSETQFLFQLGHAAQINHICVFMLGTTPFPEGYAATVHFFWPGKGFQLLGMISNDKPSAIFRLRGHFTSSSDSSFSQHTSNDDLTALLGISVEPIDSVRSQISAMPPSKDPTTSAVTTAEKIAQHLFTYLSSFFPDPSRLAPDAVVPMAAIKKWYDVFLGKVRASGGTAFLDQ</sequence>
<dbReference type="PANTHER" id="PTHR12925:SF0">
    <property type="entry name" value="PROTEIN HIKESHI"/>
    <property type="match status" value="1"/>
</dbReference>
<comment type="similarity">
    <text evidence="1">Belongs to the OPI10 family.</text>
</comment>